<feature type="domain" description="Phospholipid/glycerol acyltransferase" evidence="2">
    <location>
        <begin position="96"/>
        <end position="238"/>
    </location>
</feature>
<dbReference type="eggNOG" id="COG0204">
    <property type="taxonomic scope" value="Bacteria"/>
</dbReference>
<dbReference type="CDD" id="cd07990">
    <property type="entry name" value="LPLAT_LCLAT1-like"/>
    <property type="match status" value="1"/>
</dbReference>
<keyword evidence="1" id="KW-0472">Membrane</keyword>
<organism evidence="3 4">
    <name type="scientific">Oscillochloris trichoides DG-6</name>
    <dbReference type="NCBI Taxonomy" id="765420"/>
    <lineage>
        <taxon>Bacteria</taxon>
        <taxon>Bacillati</taxon>
        <taxon>Chloroflexota</taxon>
        <taxon>Chloroflexia</taxon>
        <taxon>Chloroflexales</taxon>
        <taxon>Chloroflexineae</taxon>
        <taxon>Oscillochloridaceae</taxon>
        <taxon>Oscillochloris</taxon>
    </lineage>
</organism>
<protein>
    <submittedName>
        <fullName evidence="3">Phospholipid/glycerol acyltransferase</fullName>
    </submittedName>
</protein>
<evidence type="ECO:0000313" key="3">
    <source>
        <dbReference type="EMBL" id="EFO81811.1"/>
    </source>
</evidence>
<feature type="transmembrane region" description="Helical" evidence="1">
    <location>
        <begin position="20"/>
        <end position="46"/>
    </location>
</feature>
<comment type="caution">
    <text evidence="3">The sequence shown here is derived from an EMBL/GenBank/DDBJ whole genome shotgun (WGS) entry which is preliminary data.</text>
</comment>
<gene>
    <name evidence="3" type="ORF">OSCT_0388</name>
</gene>
<name>E1IAN7_9CHLR</name>
<evidence type="ECO:0000313" key="4">
    <source>
        <dbReference type="Proteomes" id="UP000054010"/>
    </source>
</evidence>
<dbReference type="PANTHER" id="PTHR10983:SF16">
    <property type="entry name" value="LYSOCARDIOLIPIN ACYLTRANSFERASE 1"/>
    <property type="match status" value="1"/>
</dbReference>
<accession>E1IAN7</accession>
<dbReference type="EMBL" id="ADVR01000005">
    <property type="protein sequence ID" value="EFO81811.1"/>
    <property type="molecule type" value="Genomic_DNA"/>
</dbReference>
<proteinExistence type="predicted"/>
<dbReference type="Proteomes" id="UP000054010">
    <property type="component" value="Unassembled WGS sequence"/>
</dbReference>
<dbReference type="Pfam" id="PF01553">
    <property type="entry name" value="Acyltransferase"/>
    <property type="match status" value="1"/>
</dbReference>
<dbReference type="NCBIfam" id="NF010621">
    <property type="entry name" value="PRK14014.1"/>
    <property type="match status" value="1"/>
</dbReference>
<evidence type="ECO:0000256" key="1">
    <source>
        <dbReference type="SAM" id="Phobius"/>
    </source>
</evidence>
<dbReference type="SUPFAM" id="SSF69593">
    <property type="entry name" value="Glycerol-3-phosphate (1)-acyltransferase"/>
    <property type="match status" value="1"/>
</dbReference>
<dbReference type="InterPro" id="IPR002123">
    <property type="entry name" value="Plipid/glycerol_acylTrfase"/>
</dbReference>
<keyword evidence="3" id="KW-0012">Acyltransferase</keyword>
<feature type="transmembrane region" description="Helical" evidence="1">
    <location>
        <begin position="130"/>
        <end position="148"/>
    </location>
</feature>
<evidence type="ECO:0000259" key="2">
    <source>
        <dbReference type="SMART" id="SM00563"/>
    </source>
</evidence>
<sequence length="308" mass="35307">MPVGDGTMLRFLPTSIHGIIGLIAFAANTIFWFIPLFVVAMIKLLVPIPALRRRCSILITNLAENWVAVDSWMMRAIQWAPWQVTGLEGLRRDGYYLICCNHNSWVDIPILQRVFYHRIPFLRFFLKKELIWVPLLGIAWWALDFPFMRRYSAEYLAKHPEKRGEDAATTRRACAKFRHTPTSILNFLEGTRRTAAKHRAQQSPYTHLLRPKAGGMASAIGAMGDMFDGILDVTIVYPDGPVELWGLLSGQLGRVVVHVEQRPIPPEWLNKNYSEDPAFRAAFQGWVQQIWAEKDALIERVLQEAQVK</sequence>
<dbReference type="HOGENOM" id="CLU_054727_0_0_0"/>
<keyword evidence="1" id="KW-0812">Transmembrane</keyword>
<dbReference type="PANTHER" id="PTHR10983">
    <property type="entry name" value="1-ACYLGLYCEROL-3-PHOSPHATE ACYLTRANSFERASE-RELATED"/>
    <property type="match status" value="1"/>
</dbReference>
<keyword evidence="3" id="KW-0808">Transferase</keyword>
<dbReference type="AlphaFoldDB" id="E1IAN7"/>
<dbReference type="GO" id="GO:0016746">
    <property type="term" value="F:acyltransferase activity"/>
    <property type="evidence" value="ECO:0007669"/>
    <property type="project" value="UniProtKB-KW"/>
</dbReference>
<dbReference type="STRING" id="765420.OSCT_0388"/>
<keyword evidence="4" id="KW-1185">Reference proteome</keyword>
<keyword evidence="1" id="KW-1133">Transmembrane helix</keyword>
<dbReference type="SMART" id="SM00563">
    <property type="entry name" value="PlsC"/>
    <property type="match status" value="1"/>
</dbReference>
<reference evidence="3 4" key="1">
    <citation type="journal article" date="2011" name="J. Bacteriol.">
        <title>Draft genome sequence of the anoxygenic filamentous phototrophic bacterium Oscillochloris trichoides subsp. DG-6.</title>
        <authorList>
            <person name="Kuznetsov B.B."/>
            <person name="Ivanovsky R.N."/>
            <person name="Keppen O.I."/>
            <person name="Sukhacheva M.V."/>
            <person name="Bumazhkin B.K."/>
            <person name="Patutina E.O."/>
            <person name="Beletsky A.V."/>
            <person name="Mardanov A.V."/>
            <person name="Baslerov R.V."/>
            <person name="Panteleeva A.N."/>
            <person name="Kolganova T.V."/>
            <person name="Ravin N.V."/>
            <person name="Skryabin K.G."/>
        </authorList>
    </citation>
    <scope>NUCLEOTIDE SEQUENCE [LARGE SCALE GENOMIC DNA]</scope>
    <source>
        <strain evidence="3 4">DG-6</strain>
    </source>
</reference>